<evidence type="ECO:0000256" key="8">
    <source>
        <dbReference type="ARBA" id="ARBA00023015"/>
    </source>
</evidence>
<dbReference type="SMART" id="SM00338">
    <property type="entry name" value="BRLZ"/>
    <property type="match status" value="1"/>
</dbReference>
<evidence type="ECO:0000313" key="19">
    <source>
        <dbReference type="Proteomes" id="UP000515203"/>
    </source>
</evidence>
<evidence type="ECO:0000256" key="6">
    <source>
        <dbReference type="ARBA" id="ARBA00022968"/>
    </source>
</evidence>
<dbReference type="CTD" id="148327"/>
<feature type="domain" description="BZIP" evidence="18">
    <location>
        <begin position="235"/>
        <end position="298"/>
    </location>
</feature>
<dbReference type="GO" id="GO:0000978">
    <property type="term" value="F:RNA polymerase II cis-regulatory region sequence-specific DNA binding"/>
    <property type="evidence" value="ECO:0007669"/>
    <property type="project" value="TreeGrafter"/>
</dbReference>
<keyword evidence="7" id="KW-1133">Transmembrane helix</keyword>
<keyword evidence="19" id="KW-1185">Reference proteome</keyword>
<keyword evidence="16" id="KW-0175">Coiled coil</keyword>
<evidence type="ECO:0000256" key="13">
    <source>
        <dbReference type="ARBA" id="ARBA00023180"/>
    </source>
</evidence>
<dbReference type="AlphaFoldDB" id="A0A6P6EC06"/>
<keyword evidence="9" id="KW-0238">DNA-binding</keyword>
<dbReference type="GO" id="GO:0000981">
    <property type="term" value="F:DNA-binding transcription factor activity, RNA polymerase II-specific"/>
    <property type="evidence" value="ECO:0007669"/>
    <property type="project" value="TreeGrafter"/>
</dbReference>
<evidence type="ECO:0000313" key="20">
    <source>
        <dbReference type="RefSeq" id="XP_023569563.1"/>
    </source>
</evidence>
<dbReference type="GO" id="GO:0006986">
    <property type="term" value="P:response to unfolded protein"/>
    <property type="evidence" value="ECO:0007669"/>
    <property type="project" value="UniProtKB-KW"/>
</dbReference>
<evidence type="ECO:0000256" key="1">
    <source>
        <dbReference type="ARBA" id="ARBA00004648"/>
    </source>
</evidence>
<evidence type="ECO:0000256" key="16">
    <source>
        <dbReference type="SAM" id="Coils"/>
    </source>
</evidence>
<evidence type="ECO:0000256" key="10">
    <source>
        <dbReference type="ARBA" id="ARBA00023136"/>
    </source>
</evidence>
<dbReference type="GO" id="GO:0005634">
    <property type="term" value="C:nucleus"/>
    <property type="evidence" value="ECO:0007669"/>
    <property type="project" value="TreeGrafter"/>
</dbReference>
<evidence type="ECO:0000256" key="9">
    <source>
        <dbReference type="ARBA" id="ARBA00023125"/>
    </source>
</evidence>
<keyword evidence="12" id="KW-0804">Transcription</keyword>
<keyword evidence="6" id="KW-0735">Signal-anchor</keyword>
<name>A0A6P6EC06_OCTDE</name>
<keyword evidence="11" id="KW-0010">Activator</keyword>
<comment type="subcellular location">
    <subcellularLocation>
        <location evidence="1">Endoplasmic reticulum membrane</location>
        <topology evidence="1">Single-pass type II membrane protein</topology>
    </subcellularLocation>
</comment>
<evidence type="ECO:0000256" key="15">
    <source>
        <dbReference type="ARBA" id="ARBA00023242"/>
    </source>
</evidence>
<keyword evidence="10" id="KW-0472">Membrane</keyword>
<keyword evidence="4" id="KW-0812">Transmembrane</keyword>
<keyword evidence="5" id="KW-0256">Endoplasmic reticulum</keyword>
<evidence type="ECO:0000256" key="2">
    <source>
        <dbReference type="ARBA" id="ARBA00009050"/>
    </source>
</evidence>
<evidence type="ECO:0000256" key="17">
    <source>
        <dbReference type="SAM" id="MobiDB-lite"/>
    </source>
</evidence>
<dbReference type="Proteomes" id="UP000515203">
    <property type="component" value="Unplaced"/>
</dbReference>
<dbReference type="PANTHER" id="PTHR45996">
    <property type="entry name" value="AGAP001464-PB"/>
    <property type="match status" value="1"/>
</dbReference>
<evidence type="ECO:0000256" key="4">
    <source>
        <dbReference type="ARBA" id="ARBA00022692"/>
    </source>
</evidence>
<gene>
    <name evidence="20" type="primary">Creb3l4</name>
</gene>
<dbReference type="OrthoDB" id="674948at2759"/>
<reference evidence="20" key="1">
    <citation type="submission" date="2025-08" db="UniProtKB">
        <authorList>
            <consortium name="RefSeq"/>
        </authorList>
    </citation>
    <scope>IDENTIFICATION</scope>
</reference>
<keyword evidence="8" id="KW-0805">Transcription regulation</keyword>
<dbReference type="PANTHER" id="PTHR45996:SF2">
    <property type="entry name" value="CYCLIC AMP-RESPONSIVE ELEMENT-BINDING PROTEIN 3-LIKE PROTEIN 4"/>
    <property type="match status" value="1"/>
</dbReference>
<comment type="similarity">
    <text evidence="2">Belongs to the bZIP family. ATF subfamily.</text>
</comment>
<dbReference type="GO" id="GO:0005789">
    <property type="term" value="C:endoplasmic reticulum membrane"/>
    <property type="evidence" value="ECO:0007669"/>
    <property type="project" value="UniProtKB-SubCell"/>
</dbReference>
<evidence type="ECO:0000259" key="18">
    <source>
        <dbReference type="PROSITE" id="PS50217"/>
    </source>
</evidence>
<sequence length="411" mass="44699">MAAYVSPDAVASLSPLLSRLSTATVTLARCSRPCRSMDLGSSNLLDVFLEPPEDIFSAGSFLEQGFTCSPPEGLQESESEDFLKLLIDPNEVYCSEASPGSDSGTSEDPGLSDSPPGPLAPSSPALYEVVYEAGALQQAQGEAGPTLGLLSIQLATMFSPDQWSPQLVVPDAHVVHELPFDAHTHILPTAMASVSPATLLPGQTLLLTDEEKRLLGQEGVSLPSHLPLTKAEEKVLKKVRRKIRNKQSAQDSRRRKKEYIDGLESRVAACSVQNQELQKKVQELERRNVSLVAQLRQLQMLIAQTSNKAAQTSSCVLILLFSLALIILPSFSPFQGLPEAGSEEYQPRGVISRNILTHKDMEGSLEAPVIESKVRESPGAQRANTSRILPEKMDLKTESMEHLRTVHADEM</sequence>
<dbReference type="FunFam" id="1.20.5.170:FF:000042">
    <property type="entry name" value="Cyclic AMP-responsive element-binding protein 3-like protein 3"/>
    <property type="match status" value="1"/>
</dbReference>
<dbReference type="PROSITE" id="PS50217">
    <property type="entry name" value="BZIP"/>
    <property type="match status" value="1"/>
</dbReference>
<protein>
    <recommendedName>
        <fullName evidence="3">Cyclic AMP-responsive element-binding protein 3-like protein 4</fullName>
    </recommendedName>
</protein>
<organism evidence="19 20">
    <name type="scientific">Octodon degus</name>
    <name type="common">Degu</name>
    <name type="synonym">Sciurus degus</name>
    <dbReference type="NCBI Taxonomy" id="10160"/>
    <lineage>
        <taxon>Eukaryota</taxon>
        <taxon>Metazoa</taxon>
        <taxon>Chordata</taxon>
        <taxon>Craniata</taxon>
        <taxon>Vertebrata</taxon>
        <taxon>Euteleostomi</taxon>
        <taxon>Mammalia</taxon>
        <taxon>Eutheria</taxon>
        <taxon>Euarchontoglires</taxon>
        <taxon>Glires</taxon>
        <taxon>Rodentia</taxon>
        <taxon>Hystricomorpha</taxon>
        <taxon>Octodontidae</taxon>
        <taxon>Octodon</taxon>
    </lineage>
</organism>
<evidence type="ECO:0000256" key="11">
    <source>
        <dbReference type="ARBA" id="ARBA00023159"/>
    </source>
</evidence>
<dbReference type="InterPro" id="IPR046347">
    <property type="entry name" value="bZIP_sf"/>
</dbReference>
<dbReference type="InterPro" id="IPR004827">
    <property type="entry name" value="bZIP"/>
</dbReference>
<dbReference type="InParanoid" id="A0A6P6EC06"/>
<evidence type="ECO:0000256" key="14">
    <source>
        <dbReference type="ARBA" id="ARBA00023230"/>
    </source>
</evidence>
<dbReference type="CDD" id="cd14689">
    <property type="entry name" value="bZIP_CREB3"/>
    <property type="match status" value="1"/>
</dbReference>
<evidence type="ECO:0000256" key="3">
    <source>
        <dbReference type="ARBA" id="ARBA00013878"/>
    </source>
</evidence>
<accession>A0A6P6EC06</accession>
<dbReference type="SUPFAM" id="SSF57959">
    <property type="entry name" value="Leucine zipper domain"/>
    <property type="match status" value="1"/>
</dbReference>
<dbReference type="RefSeq" id="XP_023569563.1">
    <property type="nucleotide sequence ID" value="XM_023713795.1"/>
</dbReference>
<dbReference type="FunCoup" id="A0A6P6EC06">
    <property type="interactions" value="1225"/>
</dbReference>
<feature type="region of interest" description="Disordered" evidence="17">
    <location>
        <begin position="96"/>
        <end position="123"/>
    </location>
</feature>
<proteinExistence type="inferred from homology"/>
<keyword evidence="13" id="KW-0325">Glycoprotein</keyword>
<dbReference type="GeneID" id="101579808"/>
<evidence type="ECO:0000256" key="7">
    <source>
        <dbReference type="ARBA" id="ARBA00022989"/>
    </source>
</evidence>
<dbReference type="Gene3D" id="1.20.5.170">
    <property type="match status" value="1"/>
</dbReference>
<keyword evidence="14" id="KW-0834">Unfolded protein response</keyword>
<dbReference type="Pfam" id="PF00170">
    <property type="entry name" value="bZIP_1"/>
    <property type="match status" value="1"/>
</dbReference>
<keyword evidence="15" id="KW-0539">Nucleus</keyword>
<evidence type="ECO:0000256" key="12">
    <source>
        <dbReference type="ARBA" id="ARBA00023163"/>
    </source>
</evidence>
<evidence type="ECO:0000256" key="5">
    <source>
        <dbReference type="ARBA" id="ARBA00022824"/>
    </source>
</evidence>
<feature type="coiled-coil region" evidence="16">
    <location>
        <begin position="260"/>
        <end position="301"/>
    </location>
</feature>
<dbReference type="InterPro" id="IPR051381">
    <property type="entry name" value="CREB_ATF_subfamily"/>
</dbReference>